<comment type="caution">
    <text evidence="1">The sequence shown here is derived from an EMBL/GenBank/DDBJ whole genome shotgun (WGS) entry which is preliminary data.</text>
</comment>
<protein>
    <submittedName>
        <fullName evidence="1">Uncharacterized protein</fullName>
    </submittedName>
</protein>
<evidence type="ECO:0000313" key="2">
    <source>
        <dbReference type="Proteomes" id="UP000295292"/>
    </source>
</evidence>
<dbReference type="AlphaFoldDB" id="A0A4V3DCV1"/>
<keyword evidence="2" id="KW-1185">Reference proteome</keyword>
<reference evidence="1 2" key="1">
    <citation type="submission" date="2019-03" db="EMBL/GenBank/DDBJ databases">
        <title>Genomic Encyclopedia of Archaeal and Bacterial Type Strains, Phase II (KMG-II): from individual species to whole genera.</title>
        <authorList>
            <person name="Goeker M."/>
        </authorList>
    </citation>
    <scope>NUCLEOTIDE SEQUENCE [LARGE SCALE GENOMIC DNA]</scope>
    <source>
        <strain evidence="1 2">DSM 28353</strain>
    </source>
</reference>
<proteinExistence type="predicted"/>
<sequence length="33" mass="4216">MTVFIGNYQKNRFENEVYIIYLYHHEHNIIFIR</sequence>
<dbReference type="Proteomes" id="UP000295292">
    <property type="component" value="Unassembled WGS sequence"/>
</dbReference>
<dbReference type="EMBL" id="SNYV01000018">
    <property type="protein sequence ID" value="TDQ73863.1"/>
    <property type="molecule type" value="Genomic_DNA"/>
</dbReference>
<name>A0A4V3DCV1_9SPHI</name>
<evidence type="ECO:0000313" key="1">
    <source>
        <dbReference type="EMBL" id="TDQ73863.1"/>
    </source>
</evidence>
<accession>A0A4V3DCV1</accession>
<organism evidence="1 2">
    <name type="scientific">Sphingobacterium yanglingense</name>
    <dbReference type="NCBI Taxonomy" id="1437280"/>
    <lineage>
        <taxon>Bacteria</taxon>
        <taxon>Pseudomonadati</taxon>
        <taxon>Bacteroidota</taxon>
        <taxon>Sphingobacteriia</taxon>
        <taxon>Sphingobacteriales</taxon>
        <taxon>Sphingobacteriaceae</taxon>
        <taxon>Sphingobacterium</taxon>
    </lineage>
</organism>
<gene>
    <name evidence="1" type="ORF">CLV99_4301</name>
</gene>